<feature type="transmembrane region" description="Helical" evidence="1">
    <location>
        <begin position="6"/>
        <end position="23"/>
    </location>
</feature>
<dbReference type="RefSeq" id="WP_070367659.1">
    <property type="nucleotide sequence ID" value="NZ_JAZHVW010000001.1"/>
</dbReference>
<accession>A0A1E7XEC4</accession>
<keyword evidence="1" id="KW-0812">Transmembrane</keyword>
<dbReference type="AlphaFoldDB" id="A0A1E7XEC4"/>
<comment type="caution">
    <text evidence="2">The sequence shown here is derived from an EMBL/GenBank/DDBJ whole genome shotgun (WGS) entry which is preliminary data.</text>
</comment>
<protein>
    <submittedName>
        <fullName evidence="2">Uncharacterized protein</fullName>
    </submittedName>
</protein>
<evidence type="ECO:0000256" key="1">
    <source>
        <dbReference type="SAM" id="Phobius"/>
    </source>
</evidence>
<gene>
    <name evidence="2" type="ORF">LASUN_10560</name>
</gene>
<name>A0A1E7XEC4_9LACO</name>
<proteinExistence type="predicted"/>
<evidence type="ECO:0000313" key="3">
    <source>
        <dbReference type="Proteomes" id="UP000177010"/>
    </source>
</evidence>
<evidence type="ECO:0000313" key="2">
    <source>
        <dbReference type="EMBL" id="OFA11447.1"/>
    </source>
</evidence>
<sequence>MRKFSTSWKIIIVVILIGGIFLLKEKPWVPRGYDSADKVMAWCNKNDSDIYMLSAYGALDQGVSEGSADPSEYNIILRANKKSNTYVFKVKSHYVYVVKIIDPADGSYWEQAVGLSKDNNGKVFHRALTKSEMDSVDEIAVDDTSWNDYGFNREFRSDVD</sequence>
<keyword evidence="1" id="KW-0472">Membrane</keyword>
<dbReference type="EMBL" id="MIQE01000010">
    <property type="protein sequence ID" value="OFA11447.1"/>
    <property type="molecule type" value="Genomic_DNA"/>
</dbReference>
<dbReference type="Proteomes" id="UP000177010">
    <property type="component" value="Unassembled WGS sequence"/>
</dbReference>
<keyword evidence="1" id="KW-1133">Transmembrane helix</keyword>
<reference evidence="2 3" key="1">
    <citation type="submission" date="2016-09" db="EMBL/GenBank/DDBJ databases">
        <title>Genome Sequence of Lactobacillus sunkii Strain CG01.</title>
        <authorList>
            <person name="Poehlein A."/>
            <person name="Gabris C."/>
            <person name="Bengelsdorf F.R."/>
            <person name="Duerre P."/>
            <person name="Daniel R."/>
        </authorList>
    </citation>
    <scope>NUCLEOTIDE SEQUENCE [LARGE SCALE GENOMIC DNA]</scope>
    <source>
        <strain evidence="2 3">CG_D</strain>
    </source>
</reference>
<organism evidence="2 3">
    <name type="scientific">Lentilactobacillus sunkii</name>
    <dbReference type="NCBI Taxonomy" id="481719"/>
    <lineage>
        <taxon>Bacteria</taxon>
        <taxon>Bacillati</taxon>
        <taxon>Bacillota</taxon>
        <taxon>Bacilli</taxon>
        <taxon>Lactobacillales</taxon>
        <taxon>Lactobacillaceae</taxon>
        <taxon>Lentilactobacillus</taxon>
    </lineage>
</organism>